<dbReference type="OrthoDB" id="9813056at2"/>
<feature type="domain" description="HTH lysR-type" evidence="8">
    <location>
        <begin position="1"/>
        <end position="61"/>
    </location>
</feature>
<dbReference type="InterPro" id="IPR000847">
    <property type="entry name" value="LysR_HTH_N"/>
</dbReference>
<dbReference type="GO" id="GO:0043565">
    <property type="term" value="F:sequence-specific DNA binding"/>
    <property type="evidence" value="ECO:0007669"/>
    <property type="project" value="TreeGrafter"/>
</dbReference>
<comment type="similarity">
    <text evidence="1">Belongs to the LysR transcriptional regulatory family.</text>
</comment>
<dbReference type="FunFam" id="1.10.10.10:FF:000001">
    <property type="entry name" value="LysR family transcriptional regulator"/>
    <property type="match status" value="1"/>
</dbReference>
<dbReference type="Gene3D" id="1.10.10.10">
    <property type="entry name" value="Winged helix-like DNA-binding domain superfamily/Winged helix DNA-binding domain"/>
    <property type="match status" value="1"/>
</dbReference>
<name>A0A504US26_9HYPH</name>
<dbReference type="AlphaFoldDB" id="A0A504US26"/>
<evidence type="ECO:0000256" key="4">
    <source>
        <dbReference type="ARBA" id="ARBA00023163"/>
    </source>
</evidence>
<gene>
    <name evidence="9" type="ORF">FJQ55_01300</name>
</gene>
<evidence type="ECO:0000259" key="8">
    <source>
        <dbReference type="PROSITE" id="PS50931"/>
    </source>
</evidence>
<dbReference type="RefSeq" id="WP_140825929.1">
    <property type="nucleotide sequence ID" value="NZ_VFYP01000001.1"/>
</dbReference>
<dbReference type="Proteomes" id="UP000316429">
    <property type="component" value="Unassembled WGS sequence"/>
</dbReference>
<keyword evidence="3" id="KW-0238">DNA-binding</keyword>
<protein>
    <recommendedName>
        <fullName evidence="6">HTH-type transcriptional regulator TtuA</fullName>
    </recommendedName>
    <alternativeName>
        <fullName evidence="7">Tartrate utilization transcriptional regulator</fullName>
    </alternativeName>
</protein>
<dbReference type="InterPro" id="IPR036390">
    <property type="entry name" value="WH_DNA-bd_sf"/>
</dbReference>
<evidence type="ECO:0000256" key="7">
    <source>
        <dbReference type="ARBA" id="ARBA00083243"/>
    </source>
</evidence>
<dbReference type="Pfam" id="PF03466">
    <property type="entry name" value="LysR_substrate"/>
    <property type="match status" value="1"/>
</dbReference>
<comment type="caution">
    <text evidence="9">The sequence shown here is derived from an EMBL/GenBank/DDBJ whole genome shotgun (WGS) entry which is preliminary data.</text>
</comment>
<reference evidence="9 10" key="1">
    <citation type="submission" date="2019-06" db="EMBL/GenBank/DDBJ databases">
        <title>Rhizobium sp. CL12 isolated from roots of soybean.</title>
        <authorList>
            <person name="Wang C."/>
        </authorList>
    </citation>
    <scope>NUCLEOTIDE SEQUENCE [LARGE SCALE GENOMIC DNA]</scope>
    <source>
        <strain evidence="9 10">CL12</strain>
    </source>
</reference>
<evidence type="ECO:0000256" key="1">
    <source>
        <dbReference type="ARBA" id="ARBA00009437"/>
    </source>
</evidence>
<dbReference type="PANTHER" id="PTHR30537:SF1">
    <property type="entry name" value="HTH-TYPE TRANSCRIPTIONAL REGULATOR PGRR"/>
    <property type="match status" value="1"/>
</dbReference>
<evidence type="ECO:0000256" key="3">
    <source>
        <dbReference type="ARBA" id="ARBA00023125"/>
    </source>
</evidence>
<comment type="function">
    <text evidence="5">Transcriptional regulator of the ttuABCDE tartrate utilization operon.</text>
</comment>
<dbReference type="CDD" id="cd08474">
    <property type="entry name" value="PBP2_CrgA_like_5"/>
    <property type="match status" value="1"/>
</dbReference>
<evidence type="ECO:0000313" key="10">
    <source>
        <dbReference type="Proteomes" id="UP000316429"/>
    </source>
</evidence>
<dbReference type="InterPro" id="IPR058163">
    <property type="entry name" value="LysR-type_TF_proteobact-type"/>
</dbReference>
<evidence type="ECO:0000313" key="9">
    <source>
        <dbReference type="EMBL" id="TPP09541.1"/>
    </source>
</evidence>
<dbReference type="GO" id="GO:0006351">
    <property type="term" value="P:DNA-templated transcription"/>
    <property type="evidence" value="ECO:0007669"/>
    <property type="project" value="TreeGrafter"/>
</dbReference>
<keyword evidence="2" id="KW-0805">Transcription regulation</keyword>
<dbReference type="GO" id="GO:0003700">
    <property type="term" value="F:DNA-binding transcription factor activity"/>
    <property type="evidence" value="ECO:0007669"/>
    <property type="project" value="InterPro"/>
</dbReference>
<dbReference type="Gene3D" id="3.40.190.290">
    <property type="match status" value="1"/>
</dbReference>
<evidence type="ECO:0000256" key="5">
    <source>
        <dbReference type="ARBA" id="ARBA00054626"/>
    </source>
</evidence>
<dbReference type="PROSITE" id="PS50931">
    <property type="entry name" value="HTH_LYSR"/>
    <property type="match status" value="1"/>
</dbReference>
<dbReference type="Pfam" id="PF00126">
    <property type="entry name" value="HTH_1"/>
    <property type="match status" value="1"/>
</dbReference>
<proteinExistence type="inferred from homology"/>
<dbReference type="EMBL" id="VFYP01000001">
    <property type="protein sequence ID" value="TPP09541.1"/>
    <property type="molecule type" value="Genomic_DNA"/>
</dbReference>
<evidence type="ECO:0000256" key="6">
    <source>
        <dbReference type="ARBA" id="ARBA00067332"/>
    </source>
</evidence>
<keyword evidence="10" id="KW-1185">Reference proteome</keyword>
<evidence type="ECO:0000256" key="2">
    <source>
        <dbReference type="ARBA" id="ARBA00023015"/>
    </source>
</evidence>
<sequence>MNRTQLSQLAVLACVAKRGSFRAAADELGIAPSAVSHAVSALETSLGLRLIARTTRSAAPTEEGRRLLEVLVPALSDIDTALTALSDGRAHPAGPLRITMPLLAAQDVIAPRLGEFTRLYPEIELEIATDDRFQDIVEQGFDAGLRLGEHLEADMVAVRVSGPWRGAVVGAPVYFEQHERPSHPRDLAAQVCIRRRFSSGSIYRWEFEKDGRALSVDVRGSLILSDQTLMRRAAIDGAGLAYIFDARVHEDIEEGRLIRVLEDWCPPFDGFSIYYPTRRQMRPALRAFIDFFRWRG</sequence>
<dbReference type="PANTHER" id="PTHR30537">
    <property type="entry name" value="HTH-TYPE TRANSCRIPTIONAL REGULATOR"/>
    <property type="match status" value="1"/>
</dbReference>
<dbReference type="SUPFAM" id="SSF46785">
    <property type="entry name" value="Winged helix' DNA-binding domain"/>
    <property type="match status" value="1"/>
</dbReference>
<organism evidence="9 10">
    <name type="scientific">Rhizobium glycinendophyticum</name>
    <dbReference type="NCBI Taxonomy" id="2589807"/>
    <lineage>
        <taxon>Bacteria</taxon>
        <taxon>Pseudomonadati</taxon>
        <taxon>Pseudomonadota</taxon>
        <taxon>Alphaproteobacteria</taxon>
        <taxon>Hyphomicrobiales</taxon>
        <taxon>Rhizobiaceae</taxon>
        <taxon>Rhizobium/Agrobacterium group</taxon>
        <taxon>Rhizobium</taxon>
    </lineage>
</organism>
<dbReference type="InterPro" id="IPR036388">
    <property type="entry name" value="WH-like_DNA-bd_sf"/>
</dbReference>
<accession>A0A504US26</accession>
<dbReference type="InterPro" id="IPR005119">
    <property type="entry name" value="LysR_subst-bd"/>
</dbReference>
<keyword evidence="4" id="KW-0804">Transcription</keyword>
<dbReference type="SUPFAM" id="SSF53850">
    <property type="entry name" value="Periplasmic binding protein-like II"/>
    <property type="match status" value="1"/>
</dbReference>